<dbReference type="PANTHER" id="PTHR42916">
    <property type="entry name" value="2-SUCCINYL-5-ENOLPYRUVYL-6-HYDROXY-3-CYCLOHEXENE-1-CARBOXYLATE SYNTHASE"/>
    <property type="match status" value="1"/>
</dbReference>
<dbReference type="SUPFAM" id="SSF52518">
    <property type="entry name" value="Thiamin diphosphate-binding fold (THDP-binding)"/>
    <property type="match status" value="2"/>
</dbReference>
<reference evidence="9 10" key="1">
    <citation type="submission" date="2022-04" db="EMBL/GenBank/DDBJ databases">
        <title>Identification of a novel bacterium isolated from mangrove sediments.</title>
        <authorList>
            <person name="Pan X."/>
        </authorList>
    </citation>
    <scope>NUCLEOTIDE SEQUENCE [LARGE SCALE GENOMIC DNA]</scope>
    <source>
        <strain evidence="9 10">B2638</strain>
    </source>
</reference>
<feature type="domain" description="Thiamine pyrophosphate enzyme N-terminal TPP-binding" evidence="8">
    <location>
        <begin position="14"/>
        <end position="123"/>
    </location>
</feature>
<dbReference type="RefSeq" id="WP_243923196.1">
    <property type="nucleotide sequence ID" value="NZ_JALHLG010000035.1"/>
</dbReference>
<dbReference type="Pfam" id="PF02776">
    <property type="entry name" value="TPP_enzyme_N"/>
    <property type="match status" value="1"/>
</dbReference>
<feature type="domain" description="Thiamine pyrophosphate enzyme TPP-binding" evidence="7">
    <location>
        <begin position="432"/>
        <end position="547"/>
    </location>
</feature>
<comment type="cofactor">
    <cofactor evidence="6">
        <name>thiamine diphosphate</name>
        <dbReference type="ChEBI" id="CHEBI:58937"/>
    </cofactor>
    <text evidence="6">Binds 1 thiamine pyrophosphate per subunit.</text>
</comment>
<comment type="catalytic activity">
    <reaction evidence="6">
        <text>isochorismate + 2-oxoglutarate + H(+) = 5-enolpyruvoyl-6-hydroxy-2-succinyl-cyclohex-3-ene-1-carboxylate + CO2</text>
        <dbReference type="Rhea" id="RHEA:25593"/>
        <dbReference type="ChEBI" id="CHEBI:15378"/>
        <dbReference type="ChEBI" id="CHEBI:16526"/>
        <dbReference type="ChEBI" id="CHEBI:16810"/>
        <dbReference type="ChEBI" id="CHEBI:29780"/>
        <dbReference type="ChEBI" id="CHEBI:58818"/>
        <dbReference type="EC" id="2.2.1.9"/>
    </reaction>
</comment>
<comment type="function">
    <text evidence="6">Catalyzes the thiamine diphosphate-dependent decarboxylation of 2-oxoglutarate and the subsequent addition of the resulting succinic semialdehyde-thiamine pyrophosphate anion to isochorismate to yield 2-succinyl-5-enolpyruvyl-6-hydroxy-3-cyclohexene-1-carboxylate (SEPHCHC).</text>
</comment>
<keyword evidence="2 6" id="KW-0479">Metal-binding</keyword>
<dbReference type="PANTHER" id="PTHR42916:SF1">
    <property type="entry name" value="PROTEIN PHYLLO, CHLOROPLASTIC"/>
    <property type="match status" value="1"/>
</dbReference>
<gene>
    <name evidence="6 9" type="primary">menD</name>
    <name evidence="9" type="ORF">MTR66_16835</name>
</gene>
<dbReference type="PIRSF" id="PIRSF004983">
    <property type="entry name" value="MenD"/>
    <property type="match status" value="1"/>
</dbReference>
<comment type="pathway">
    <text evidence="6">Quinol/quinone metabolism; 1,4-dihydroxy-2-naphthoate biosynthesis; 1,4-dihydroxy-2-naphthoate from chorismate: step 2/7.</text>
</comment>
<dbReference type="InterPro" id="IPR012001">
    <property type="entry name" value="Thiamin_PyroP_enz_TPP-bd_dom"/>
</dbReference>
<comment type="similarity">
    <text evidence="6">Belongs to the TPP enzyme family. MenD subfamily.</text>
</comment>
<keyword evidence="4 6" id="KW-0786">Thiamine pyrophosphate</keyword>
<proteinExistence type="inferred from homology"/>
<accession>A0ABT0BU06</accession>
<comment type="caution">
    <text evidence="9">The sequence shown here is derived from an EMBL/GenBank/DDBJ whole genome shotgun (WGS) entry which is preliminary data.</text>
</comment>
<dbReference type="InterPro" id="IPR011766">
    <property type="entry name" value="TPP_enzyme_TPP-bd"/>
</dbReference>
<evidence type="ECO:0000313" key="9">
    <source>
        <dbReference type="EMBL" id="MCJ2188475.1"/>
    </source>
</evidence>
<keyword evidence="6" id="KW-0474">Menaquinone biosynthesis</keyword>
<keyword evidence="10" id="KW-1185">Reference proteome</keyword>
<evidence type="ECO:0000256" key="4">
    <source>
        <dbReference type="ARBA" id="ARBA00023052"/>
    </source>
</evidence>
<dbReference type="InterPro" id="IPR029061">
    <property type="entry name" value="THDP-binding"/>
</dbReference>
<dbReference type="Gene3D" id="3.40.50.1220">
    <property type="entry name" value="TPP-binding domain"/>
    <property type="match status" value="1"/>
</dbReference>
<dbReference type="GO" id="GO:0070204">
    <property type="term" value="F:2-succinyl-5-enolpyruvyl-6-hydroxy-3-cyclohexene-1-carboxylic-acid synthase activity"/>
    <property type="evidence" value="ECO:0007669"/>
    <property type="project" value="UniProtKB-EC"/>
</dbReference>
<comment type="subunit">
    <text evidence="6">Homodimer.</text>
</comment>
<dbReference type="Gene3D" id="3.40.50.970">
    <property type="match status" value="2"/>
</dbReference>
<evidence type="ECO:0000256" key="2">
    <source>
        <dbReference type="ARBA" id="ARBA00022723"/>
    </source>
</evidence>
<dbReference type="Pfam" id="PF02775">
    <property type="entry name" value="TPP_enzyme_C"/>
    <property type="match status" value="1"/>
</dbReference>
<evidence type="ECO:0000259" key="8">
    <source>
        <dbReference type="Pfam" id="PF02776"/>
    </source>
</evidence>
<dbReference type="EMBL" id="JALHLG010000035">
    <property type="protein sequence ID" value="MCJ2188475.1"/>
    <property type="molecule type" value="Genomic_DNA"/>
</dbReference>
<dbReference type="NCBIfam" id="TIGR00173">
    <property type="entry name" value="menD"/>
    <property type="match status" value="1"/>
</dbReference>
<sequence length="586" mass="60328">MSGLPGNRNAVWDRVLADTLHAHGIRRIVLCPGGRNGLLAMTLHRTPGIECLFHVDERSAGFLALGTILADGRPAAVCTTSGSAVINLLPAMAEAEARGLPLILLTCDRPVSGRMPGEPQTLPQQALCAPLARVQLALPDPLDGSMTLPAMRDALEEALAEGIAGTRTGPVHINIPQWGDYCATEDDPASLPPLEARPGRAWQPRLASASGVRDAIGELGLSKARRGLILAGQDLPISPSEVAALASATGFPVIADICSGLRHHAPPGLLTTADALAEAGVAGIEDADLLVRLGGAPVSPGLIKAVKRFDGPVLHLARHDPGGDFLTPSAIGLPPPGADALALLGASLGQAAPEWQETWQAREAMAGAVRDIMIDAVEWGELAAAAQVVRASGFGALHCANSMSVRLAGLLAGRGDGPARIFSARGVNGTDGTLGLVLGEALAANAPILALVGDQAFTHDLPALANPLWHEVRGAICVMNNAGGGLFDLTAARRIEGYAATMRNPPAIDFGGIARSFGFDHRRCGNRQALAEALGEATGASRLLLIEMAVPPGTPVRDLPRLISAMGSSALAVRQEPVCSNTVPAA</sequence>
<dbReference type="EC" id="2.2.1.9" evidence="6"/>
<protein>
    <recommendedName>
        <fullName evidence="6">2-succinyl-5-enolpyruvyl-6-hydroxy-3-cyclohexene-1-carboxylate synthase</fullName>
        <shortName evidence="6">SEPHCHC synthase</shortName>
        <ecNumber evidence="6">2.2.1.9</ecNumber>
    </recommendedName>
    <alternativeName>
        <fullName evidence="6">Menaquinone biosynthesis protein MenD</fullName>
    </alternativeName>
</protein>
<evidence type="ECO:0000256" key="6">
    <source>
        <dbReference type="HAMAP-Rule" id="MF_01659"/>
    </source>
</evidence>
<organism evidence="9 10">
    <name type="scientific">Novosphingobium beihaiensis</name>
    <dbReference type="NCBI Taxonomy" id="2930389"/>
    <lineage>
        <taxon>Bacteria</taxon>
        <taxon>Pseudomonadati</taxon>
        <taxon>Pseudomonadota</taxon>
        <taxon>Alphaproteobacteria</taxon>
        <taxon>Sphingomonadales</taxon>
        <taxon>Sphingomonadaceae</taxon>
        <taxon>Novosphingobium</taxon>
    </lineage>
</organism>
<dbReference type="InterPro" id="IPR004433">
    <property type="entry name" value="MenaQ_synth_MenD"/>
</dbReference>
<name>A0ABT0BU06_9SPHN</name>
<dbReference type="HAMAP" id="MF_01659">
    <property type="entry name" value="MenD"/>
    <property type="match status" value="1"/>
</dbReference>
<evidence type="ECO:0000313" key="10">
    <source>
        <dbReference type="Proteomes" id="UP001202281"/>
    </source>
</evidence>
<evidence type="ECO:0000256" key="1">
    <source>
        <dbReference type="ARBA" id="ARBA00022679"/>
    </source>
</evidence>
<dbReference type="Proteomes" id="UP001202281">
    <property type="component" value="Unassembled WGS sequence"/>
</dbReference>
<keyword evidence="5 6" id="KW-0464">Manganese</keyword>
<keyword evidence="1 6" id="KW-0808">Transferase</keyword>
<comment type="pathway">
    <text evidence="6">Quinol/quinone metabolism; menaquinone biosynthesis.</text>
</comment>
<evidence type="ECO:0000259" key="7">
    <source>
        <dbReference type="Pfam" id="PF02775"/>
    </source>
</evidence>
<keyword evidence="3 6" id="KW-0460">Magnesium</keyword>
<evidence type="ECO:0000256" key="5">
    <source>
        <dbReference type="ARBA" id="ARBA00023211"/>
    </source>
</evidence>
<evidence type="ECO:0000256" key="3">
    <source>
        <dbReference type="ARBA" id="ARBA00022842"/>
    </source>
</evidence>
<comment type="cofactor">
    <cofactor evidence="6">
        <name>Mg(2+)</name>
        <dbReference type="ChEBI" id="CHEBI:18420"/>
    </cofactor>
    <cofactor evidence="6">
        <name>Mn(2+)</name>
        <dbReference type="ChEBI" id="CHEBI:29035"/>
    </cofactor>
</comment>